<keyword evidence="6" id="KW-1185">Reference proteome</keyword>
<dbReference type="CDD" id="cd03784">
    <property type="entry name" value="GT1_Gtf-like"/>
    <property type="match status" value="1"/>
</dbReference>
<feature type="transmembrane region" description="Helical" evidence="4">
    <location>
        <begin position="20"/>
        <end position="43"/>
    </location>
</feature>
<evidence type="ECO:0008006" key="7">
    <source>
        <dbReference type="Google" id="ProtNLM"/>
    </source>
</evidence>
<dbReference type="InterPro" id="IPR050271">
    <property type="entry name" value="UDP-glycosyltransferase"/>
</dbReference>
<comment type="caution">
    <text evidence="5">The sequence shown here is derived from an EMBL/GenBank/DDBJ whole genome shotgun (WGS) entry which is preliminary data.</text>
</comment>
<dbReference type="Pfam" id="PF00201">
    <property type="entry name" value="UDPGT"/>
    <property type="match status" value="1"/>
</dbReference>
<comment type="similarity">
    <text evidence="1">Belongs to the UDP-glycosyltransferase family.</text>
</comment>
<evidence type="ECO:0000313" key="5">
    <source>
        <dbReference type="EMBL" id="KAK7580563.1"/>
    </source>
</evidence>
<evidence type="ECO:0000256" key="3">
    <source>
        <dbReference type="ARBA" id="ARBA00022679"/>
    </source>
</evidence>
<dbReference type="Proteomes" id="UP001367676">
    <property type="component" value="Unassembled WGS sequence"/>
</dbReference>
<keyword evidence="2" id="KW-0328">Glycosyltransferase</keyword>
<dbReference type="EMBL" id="JBBCAQ010000034">
    <property type="protein sequence ID" value="KAK7580563.1"/>
    <property type="molecule type" value="Genomic_DNA"/>
</dbReference>
<proteinExistence type="inferred from homology"/>
<organism evidence="5 6">
    <name type="scientific">Parthenolecanium corni</name>
    <dbReference type="NCBI Taxonomy" id="536013"/>
    <lineage>
        <taxon>Eukaryota</taxon>
        <taxon>Metazoa</taxon>
        <taxon>Ecdysozoa</taxon>
        <taxon>Arthropoda</taxon>
        <taxon>Hexapoda</taxon>
        <taxon>Insecta</taxon>
        <taxon>Pterygota</taxon>
        <taxon>Neoptera</taxon>
        <taxon>Paraneoptera</taxon>
        <taxon>Hemiptera</taxon>
        <taxon>Sternorrhyncha</taxon>
        <taxon>Coccoidea</taxon>
        <taxon>Coccidae</taxon>
        <taxon>Parthenolecanium</taxon>
    </lineage>
</organism>
<dbReference type="SUPFAM" id="SSF53756">
    <property type="entry name" value="UDP-Glycosyltransferase/glycogen phosphorylase"/>
    <property type="match status" value="1"/>
</dbReference>
<sequence>MLAGARPTFQQYFPKFQILLVIWSPLLWTGNAANILILFPYFVRSHLAFHTAIARSLQAAGHHITVVHPFSQDAVHQNFTFIDATRPDKPEESNFVPVNEVLQITNSVKMIIMLTKDTEIDCHQTIRIKEIQQILQSKEKQFDVIIADLVGSMFECFLPIAEILQIPFIGTVGARSWRNNEQIMGNPYNPAIVPMEMSSMPPKMNFIQRSKNAWICIFDILLHSLFVYPKVEAFYEKHFPDLSFRRRIKPALLLVNDHPVFVPRPVAPNVVYIGGIHLTPAKPLPKNLQEFMDDADHGVILFTLGSLVKMFPKNSKEVHIFKTVFAQIPQRVIWKSEEEIEDLPSNVLVSKWLPQRDILAHKNLITFISHCGLSGIYEAVFEGKPLIMLPTCFDQMSNAAVLANLGVGLVLDAREITANGVLDALNSVINDSTYRKRMQTISNIIKNAPMTPQESVVYWTEYIIRHKGAEHLRTSEADMAIHQDLLFYLLIFLFAILLFFSLLVNRILKKVYLH</sequence>
<keyword evidence="3" id="KW-0808">Transferase</keyword>
<evidence type="ECO:0000256" key="4">
    <source>
        <dbReference type="SAM" id="Phobius"/>
    </source>
</evidence>
<gene>
    <name evidence="5" type="ORF">V9T40_001192</name>
</gene>
<dbReference type="GO" id="GO:0008194">
    <property type="term" value="F:UDP-glycosyltransferase activity"/>
    <property type="evidence" value="ECO:0007669"/>
    <property type="project" value="InterPro"/>
</dbReference>
<evidence type="ECO:0000256" key="1">
    <source>
        <dbReference type="ARBA" id="ARBA00009995"/>
    </source>
</evidence>
<reference evidence="5 6" key="1">
    <citation type="submission" date="2024-03" db="EMBL/GenBank/DDBJ databases">
        <title>Adaptation during the transition from Ophiocordyceps entomopathogen to insect associate is accompanied by gene loss and intensified selection.</title>
        <authorList>
            <person name="Ward C.M."/>
            <person name="Onetto C.A."/>
            <person name="Borneman A.R."/>
        </authorList>
    </citation>
    <scope>NUCLEOTIDE SEQUENCE [LARGE SCALE GENOMIC DNA]</scope>
    <source>
        <strain evidence="5">AWRI1</strain>
        <tissue evidence="5">Single Adult Female</tissue>
    </source>
</reference>
<dbReference type="InterPro" id="IPR002213">
    <property type="entry name" value="UDP_glucos_trans"/>
</dbReference>
<evidence type="ECO:0000256" key="2">
    <source>
        <dbReference type="ARBA" id="ARBA00022676"/>
    </source>
</evidence>
<name>A0AAN9TEV3_9HEMI</name>
<accession>A0AAN9TEV3</accession>
<dbReference type="AlphaFoldDB" id="A0AAN9TEV3"/>
<keyword evidence="4" id="KW-0472">Membrane</keyword>
<keyword evidence="4" id="KW-0812">Transmembrane</keyword>
<keyword evidence="4" id="KW-1133">Transmembrane helix</keyword>
<dbReference type="Gene3D" id="3.40.50.2000">
    <property type="entry name" value="Glycogen Phosphorylase B"/>
    <property type="match status" value="2"/>
</dbReference>
<dbReference type="PANTHER" id="PTHR48043">
    <property type="entry name" value="EG:EG0003.4 PROTEIN-RELATED"/>
    <property type="match status" value="1"/>
</dbReference>
<dbReference type="FunFam" id="3.40.50.2000:FF:000021">
    <property type="entry name" value="UDP-glucuronosyltransferase"/>
    <property type="match status" value="1"/>
</dbReference>
<dbReference type="PANTHER" id="PTHR48043:SF145">
    <property type="entry name" value="FI06409P-RELATED"/>
    <property type="match status" value="1"/>
</dbReference>
<evidence type="ECO:0000313" key="6">
    <source>
        <dbReference type="Proteomes" id="UP001367676"/>
    </source>
</evidence>
<feature type="transmembrane region" description="Helical" evidence="4">
    <location>
        <begin position="485"/>
        <end position="504"/>
    </location>
</feature>
<protein>
    <recommendedName>
        <fullName evidence="7">Glucuronosyltransferase</fullName>
    </recommendedName>
</protein>